<protein>
    <submittedName>
        <fullName evidence="14">Histidine kinase</fullName>
    </submittedName>
</protein>
<evidence type="ECO:0000256" key="8">
    <source>
        <dbReference type="ARBA" id="ARBA00022840"/>
    </source>
</evidence>
<comment type="subcellular location">
    <subcellularLocation>
        <location evidence="1">Cell membrane</location>
        <topology evidence="1">Multi-pass membrane protein</topology>
    </subcellularLocation>
</comment>
<evidence type="ECO:0000256" key="3">
    <source>
        <dbReference type="ARBA" id="ARBA00022553"/>
    </source>
</evidence>
<organism evidence="14 15">
    <name type="scientific">Cohnella thailandensis</name>
    <dbReference type="NCBI Taxonomy" id="557557"/>
    <lineage>
        <taxon>Bacteria</taxon>
        <taxon>Bacillati</taxon>
        <taxon>Bacillota</taxon>
        <taxon>Bacilli</taxon>
        <taxon>Bacillales</taxon>
        <taxon>Paenibacillaceae</taxon>
        <taxon>Cohnella</taxon>
    </lineage>
</organism>
<dbReference type="InterPro" id="IPR010559">
    <property type="entry name" value="Sig_transdc_His_kin_internal"/>
</dbReference>
<keyword evidence="10" id="KW-0902">Two-component regulatory system</keyword>
<dbReference type="PANTHER" id="PTHR34220:SF11">
    <property type="entry name" value="SENSOR PROTEIN KINASE HPTS"/>
    <property type="match status" value="1"/>
</dbReference>
<keyword evidence="3" id="KW-0597">Phosphoprotein</keyword>
<dbReference type="AlphaFoldDB" id="A0A841SWG8"/>
<dbReference type="Gene3D" id="6.10.340.10">
    <property type="match status" value="1"/>
</dbReference>
<reference evidence="14 15" key="1">
    <citation type="submission" date="2020-08" db="EMBL/GenBank/DDBJ databases">
        <title>Cohnella phylogeny.</title>
        <authorList>
            <person name="Dunlap C."/>
        </authorList>
    </citation>
    <scope>NUCLEOTIDE SEQUENCE [LARGE SCALE GENOMIC DNA]</scope>
    <source>
        <strain evidence="14 15">DSM 25241</strain>
    </source>
</reference>
<keyword evidence="15" id="KW-1185">Reference proteome</keyword>
<feature type="transmembrane region" description="Helical" evidence="12">
    <location>
        <begin position="32"/>
        <end position="51"/>
    </location>
</feature>
<keyword evidence="9 12" id="KW-1133">Transmembrane helix</keyword>
<keyword evidence="7 14" id="KW-0418">Kinase</keyword>
<evidence type="ECO:0000256" key="10">
    <source>
        <dbReference type="ARBA" id="ARBA00023012"/>
    </source>
</evidence>
<evidence type="ECO:0000259" key="13">
    <source>
        <dbReference type="PROSITE" id="PS50885"/>
    </source>
</evidence>
<dbReference type="InterPro" id="IPR050640">
    <property type="entry name" value="Bact_2-comp_sensor_kinase"/>
</dbReference>
<evidence type="ECO:0000256" key="2">
    <source>
        <dbReference type="ARBA" id="ARBA00022475"/>
    </source>
</evidence>
<dbReference type="GO" id="GO:0000155">
    <property type="term" value="F:phosphorelay sensor kinase activity"/>
    <property type="evidence" value="ECO:0007669"/>
    <property type="project" value="InterPro"/>
</dbReference>
<comment type="caution">
    <text evidence="14">The sequence shown here is derived from an EMBL/GenBank/DDBJ whole genome shotgun (WGS) entry which is preliminary data.</text>
</comment>
<dbReference type="InterPro" id="IPR036890">
    <property type="entry name" value="HATPase_C_sf"/>
</dbReference>
<evidence type="ECO:0000313" key="14">
    <source>
        <dbReference type="EMBL" id="MBB6634455.1"/>
    </source>
</evidence>
<feature type="transmembrane region" description="Helical" evidence="12">
    <location>
        <begin position="299"/>
        <end position="319"/>
    </location>
</feature>
<proteinExistence type="predicted"/>
<keyword evidence="11 12" id="KW-0472">Membrane</keyword>
<dbReference type="SMART" id="SM00304">
    <property type="entry name" value="HAMP"/>
    <property type="match status" value="1"/>
</dbReference>
<accession>A0A841SWG8</accession>
<evidence type="ECO:0000313" key="15">
    <source>
        <dbReference type="Proteomes" id="UP000535838"/>
    </source>
</evidence>
<evidence type="ECO:0000256" key="9">
    <source>
        <dbReference type="ARBA" id="ARBA00022989"/>
    </source>
</evidence>
<name>A0A841SWG8_9BACL</name>
<dbReference type="SUPFAM" id="SSF55874">
    <property type="entry name" value="ATPase domain of HSP90 chaperone/DNA topoisomerase II/histidine kinase"/>
    <property type="match status" value="1"/>
</dbReference>
<evidence type="ECO:0000256" key="1">
    <source>
        <dbReference type="ARBA" id="ARBA00004651"/>
    </source>
</evidence>
<dbReference type="Gene3D" id="3.30.565.10">
    <property type="entry name" value="Histidine kinase-like ATPase, C-terminal domain"/>
    <property type="match status" value="1"/>
</dbReference>
<dbReference type="InterPro" id="IPR033479">
    <property type="entry name" value="dCache_1"/>
</dbReference>
<keyword evidence="4" id="KW-0808">Transferase</keyword>
<dbReference type="GO" id="GO:0005886">
    <property type="term" value="C:plasma membrane"/>
    <property type="evidence" value="ECO:0007669"/>
    <property type="project" value="UniProtKB-SubCell"/>
</dbReference>
<dbReference type="EMBL" id="JACJVQ010000007">
    <property type="protein sequence ID" value="MBB6634455.1"/>
    <property type="molecule type" value="Genomic_DNA"/>
</dbReference>
<evidence type="ECO:0000256" key="12">
    <source>
        <dbReference type="SAM" id="Phobius"/>
    </source>
</evidence>
<keyword evidence="5 12" id="KW-0812">Transmembrane</keyword>
<dbReference type="InterPro" id="IPR003594">
    <property type="entry name" value="HATPase_dom"/>
</dbReference>
<evidence type="ECO:0000256" key="7">
    <source>
        <dbReference type="ARBA" id="ARBA00022777"/>
    </source>
</evidence>
<dbReference type="Pfam" id="PF06580">
    <property type="entry name" value="His_kinase"/>
    <property type="match status" value="1"/>
</dbReference>
<keyword evidence="6" id="KW-0547">Nucleotide-binding</keyword>
<gene>
    <name evidence="14" type="ORF">H7B67_10050</name>
</gene>
<dbReference type="Pfam" id="PF02518">
    <property type="entry name" value="HATPase_c"/>
    <property type="match status" value="1"/>
</dbReference>
<dbReference type="PANTHER" id="PTHR34220">
    <property type="entry name" value="SENSOR HISTIDINE KINASE YPDA"/>
    <property type="match status" value="1"/>
</dbReference>
<evidence type="ECO:0000256" key="11">
    <source>
        <dbReference type="ARBA" id="ARBA00023136"/>
    </source>
</evidence>
<evidence type="ECO:0000256" key="5">
    <source>
        <dbReference type="ARBA" id="ARBA00022692"/>
    </source>
</evidence>
<dbReference type="Pfam" id="PF02743">
    <property type="entry name" value="dCache_1"/>
    <property type="match status" value="1"/>
</dbReference>
<keyword evidence="8" id="KW-0067">ATP-binding</keyword>
<evidence type="ECO:0000256" key="6">
    <source>
        <dbReference type="ARBA" id="ARBA00022741"/>
    </source>
</evidence>
<dbReference type="Proteomes" id="UP000535838">
    <property type="component" value="Unassembled WGS sequence"/>
</dbReference>
<dbReference type="GO" id="GO:0005524">
    <property type="term" value="F:ATP binding"/>
    <property type="evidence" value="ECO:0007669"/>
    <property type="project" value="UniProtKB-KW"/>
</dbReference>
<keyword evidence="2" id="KW-1003">Cell membrane</keyword>
<dbReference type="InterPro" id="IPR003660">
    <property type="entry name" value="HAMP_dom"/>
</dbReference>
<dbReference type="PROSITE" id="PS50885">
    <property type="entry name" value="HAMP"/>
    <property type="match status" value="1"/>
</dbReference>
<sequence>MCNILNRKIGRSLPLASLLRRFRLRTSLQSKLIWTFLPLLLLMLGIFLLYVNTFVFKPLWEKTVEETQLSAAKVSEQLDGYLDLQNQLSQRLLANKDLLALLDPENPPAYNKLTKDRLLKDYMFRALGPTMDIRDMIVYDLEGRELVSYLGMGAPSDLGPIISNPKYAAPLNDSHYFLYKDPHGEMAFIRSINDKDGKIYGYLYIMLDSAFLRKLADGVVGSDVYILDTDGTVVLASSEADEEYPKDELNREWSGSGFFTDSSRRHYVAYRTSENNDWTSVVVASKASAFGSVNSVRNLSILMIVSLALFSLVYVYVSARNFVLPIRRLRSQITRMNYSNLNLQADRRLHNNELQLLNEAFGEMLERLQNSIEREKLAVHEEVMARNSALQAQIAPHFIHNSLYLISIASQEGKNDAVSAMCKQLSESLRYIVSSPYQHVSMLEEIEHTKRYLSLVERNYEDDLEWSIELDPSADAIQLPRLVIQPFVENAIEHAFDSTDPPWRIKIAVKLYNGLWAIEIGDNGKGMNSEEIRRMMEKIEQSDHGVQEMKSESLGIGSMGVINTVNRLKLMYRNRVFFNIFTNEDGGTTVQIIASLKRDFY</sequence>
<evidence type="ECO:0000256" key="4">
    <source>
        <dbReference type="ARBA" id="ARBA00022679"/>
    </source>
</evidence>
<feature type="domain" description="HAMP" evidence="13">
    <location>
        <begin position="320"/>
        <end position="373"/>
    </location>
</feature>